<sequence length="66" mass="7856">MKKRLASHPPTQPFILRPNLFYHSTAYHLIVSIQSPRIYDTMYITNSNSKFNTLSSKQIRNRFQRT</sequence>
<name>A0A5N6XDA5_9EURO</name>
<dbReference type="Proteomes" id="UP000325945">
    <property type="component" value="Unassembled WGS sequence"/>
</dbReference>
<organism evidence="1 2">
    <name type="scientific">Aspergillus sergii</name>
    <dbReference type="NCBI Taxonomy" id="1034303"/>
    <lineage>
        <taxon>Eukaryota</taxon>
        <taxon>Fungi</taxon>
        <taxon>Dikarya</taxon>
        <taxon>Ascomycota</taxon>
        <taxon>Pezizomycotina</taxon>
        <taxon>Eurotiomycetes</taxon>
        <taxon>Eurotiomycetidae</taxon>
        <taxon>Eurotiales</taxon>
        <taxon>Aspergillaceae</taxon>
        <taxon>Aspergillus</taxon>
        <taxon>Aspergillus subgen. Circumdati</taxon>
    </lineage>
</organism>
<protein>
    <submittedName>
        <fullName evidence="1">Uncharacterized protein</fullName>
    </submittedName>
</protein>
<proteinExistence type="predicted"/>
<gene>
    <name evidence="1" type="ORF">BDV39DRAFT_169987</name>
</gene>
<keyword evidence="2" id="KW-1185">Reference proteome</keyword>
<evidence type="ECO:0000313" key="2">
    <source>
        <dbReference type="Proteomes" id="UP000325945"/>
    </source>
</evidence>
<dbReference type="AlphaFoldDB" id="A0A5N6XDA5"/>
<accession>A0A5N6XDA5</accession>
<dbReference type="EMBL" id="ML741772">
    <property type="protein sequence ID" value="KAE8330778.1"/>
    <property type="molecule type" value="Genomic_DNA"/>
</dbReference>
<evidence type="ECO:0000313" key="1">
    <source>
        <dbReference type="EMBL" id="KAE8330778.1"/>
    </source>
</evidence>
<reference evidence="2" key="1">
    <citation type="submission" date="2019-04" db="EMBL/GenBank/DDBJ databases">
        <title>Friends and foes A comparative genomics studyof 23 Aspergillus species from section Flavi.</title>
        <authorList>
            <consortium name="DOE Joint Genome Institute"/>
            <person name="Kjaerbolling I."/>
            <person name="Vesth T."/>
            <person name="Frisvad J.C."/>
            <person name="Nybo J.L."/>
            <person name="Theobald S."/>
            <person name="Kildgaard S."/>
            <person name="Isbrandt T."/>
            <person name="Kuo A."/>
            <person name="Sato A."/>
            <person name="Lyhne E.K."/>
            <person name="Kogle M.E."/>
            <person name="Wiebenga A."/>
            <person name="Kun R.S."/>
            <person name="Lubbers R.J."/>
            <person name="Makela M.R."/>
            <person name="Barry K."/>
            <person name="Chovatia M."/>
            <person name="Clum A."/>
            <person name="Daum C."/>
            <person name="Haridas S."/>
            <person name="He G."/>
            <person name="LaButti K."/>
            <person name="Lipzen A."/>
            <person name="Mondo S."/>
            <person name="Riley R."/>
            <person name="Salamov A."/>
            <person name="Simmons B.A."/>
            <person name="Magnuson J.K."/>
            <person name="Henrissat B."/>
            <person name="Mortensen U.H."/>
            <person name="Larsen T.O."/>
            <person name="Devries R.P."/>
            <person name="Grigoriev I.V."/>
            <person name="Machida M."/>
            <person name="Baker S.E."/>
            <person name="Andersen M.R."/>
        </authorList>
    </citation>
    <scope>NUCLEOTIDE SEQUENCE [LARGE SCALE GENOMIC DNA]</scope>
    <source>
        <strain evidence="2">CBS 130017</strain>
    </source>
</reference>